<dbReference type="InterPro" id="IPR036457">
    <property type="entry name" value="PPM-type-like_dom_sf"/>
</dbReference>
<name>A0A1I3T5A2_9EURY</name>
<dbReference type="RefSeq" id="WP_005577416.1">
    <property type="nucleotide sequence ID" value="NZ_FORO01000051.1"/>
</dbReference>
<dbReference type="SMART" id="SM00332">
    <property type="entry name" value="PP2Cc"/>
    <property type="match status" value="1"/>
</dbReference>
<dbReference type="CDD" id="cd00143">
    <property type="entry name" value="PP2Cc"/>
    <property type="match status" value="1"/>
</dbReference>
<proteinExistence type="predicted"/>
<evidence type="ECO:0000259" key="2">
    <source>
        <dbReference type="PROSITE" id="PS50006"/>
    </source>
</evidence>
<dbReference type="OMA" id="ERDTVIM"/>
<dbReference type="Gene3D" id="3.60.40.10">
    <property type="entry name" value="PPM-type phosphatase domain"/>
    <property type="match status" value="1"/>
</dbReference>
<dbReference type="GO" id="GO:0004722">
    <property type="term" value="F:protein serine/threonine phosphatase activity"/>
    <property type="evidence" value="ECO:0007669"/>
    <property type="project" value="InterPro"/>
</dbReference>
<evidence type="ECO:0000313" key="5">
    <source>
        <dbReference type="Proteomes" id="UP000182829"/>
    </source>
</evidence>
<dbReference type="GeneID" id="14207962"/>
<feature type="region of interest" description="Disordered" evidence="1">
    <location>
        <begin position="308"/>
        <end position="333"/>
    </location>
</feature>
<dbReference type="PROSITE" id="PS51746">
    <property type="entry name" value="PPM_2"/>
    <property type="match status" value="1"/>
</dbReference>
<dbReference type="InterPro" id="IPR000253">
    <property type="entry name" value="FHA_dom"/>
</dbReference>
<dbReference type="Proteomes" id="UP000182829">
    <property type="component" value="Unassembled WGS sequence"/>
</dbReference>
<dbReference type="PANTHER" id="PTHR13832:SF860">
    <property type="entry name" value="PROTEIN PHOSPHATASE PHPP"/>
    <property type="match status" value="1"/>
</dbReference>
<dbReference type="SMART" id="SM00331">
    <property type="entry name" value="PP2C_SIG"/>
    <property type="match status" value="1"/>
</dbReference>
<dbReference type="InterPro" id="IPR008984">
    <property type="entry name" value="SMAD_FHA_dom_sf"/>
</dbReference>
<dbReference type="InterPro" id="IPR001932">
    <property type="entry name" value="PPM-type_phosphatase-like_dom"/>
</dbReference>
<dbReference type="Pfam" id="PF13672">
    <property type="entry name" value="PP2C_2"/>
    <property type="match status" value="1"/>
</dbReference>
<sequence>MEHASTVDIGERKRRSGGINEDSIATAVLENHHRSACRPLGIFVLGDGVGGETSGDVASFLATTVVRKRLTETLLGSGTDLLERFDLDVYGGEPPTADENPASALSPRRIRAAIQDAVDDAHQHVQEYARRIDGQPATTLVVAVSVDGRLHYGWVGDSRLYLVNERHERIQQLTTDHAVTNDLLEQGEIEDEVGARVHESATAITNAVGGSPHGKPTVDVEFGSTDIYREDIVLLTSDGLIDAYPDIAPLRAEYERVDDTEAVREEILEALVTDDEIRDIVLEADGLREGVADLIAFANDRGGKDNLSVTLARDPTADPSPEDISKRSEAIESDGLIDQETVIETPGSDDGYESTDRNASAKSLESAADVVSATDTDLTTASIKIAGTETIYEIVDGVTIGRDNEEADGAGPNICLVVEDDAVERHHTRIERDDDGNWWLRNTSDAGTFVEDDGEWVHLQSGADDGTTSDSQFVRGGPEAYRLQDGTTFTLEDPRETDPIAFKFFSSVGLARDRIDESESDDAGLLDRFRS</sequence>
<organism evidence="4 5">
    <name type="scientific">Natronobacterium gregoryi</name>
    <dbReference type="NCBI Taxonomy" id="44930"/>
    <lineage>
        <taxon>Archaea</taxon>
        <taxon>Methanobacteriati</taxon>
        <taxon>Methanobacteriota</taxon>
        <taxon>Stenosarchaea group</taxon>
        <taxon>Halobacteria</taxon>
        <taxon>Halobacteriales</taxon>
        <taxon>Natrialbaceae</taxon>
        <taxon>Natronobacterium</taxon>
    </lineage>
</organism>
<accession>A0A1I3T5A2</accession>
<feature type="domain" description="PPM-type phosphatase" evidence="3">
    <location>
        <begin position="2"/>
        <end position="314"/>
    </location>
</feature>
<dbReference type="SUPFAM" id="SSF49879">
    <property type="entry name" value="SMAD/FHA domain"/>
    <property type="match status" value="1"/>
</dbReference>
<protein>
    <submittedName>
        <fullName evidence="4">Serine/threonine protein phosphatase PrpC</fullName>
    </submittedName>
</protein>
<dbReference type="SUPFAM" id="SSF81606">
    <property type="entry name" value="PP2C-like"/>
    <property type="match status" value="1"/>
</dbReference>
<dbReference type="EMBL" id="FORO01000051">
    <property type="protein sequence ID" value="SFJ64677.1"/>
    <property type="molecule type" value="Genomic_DNA"/>
</dbReference>
<dbReference type="Gene3D" id="2.60.200.20">
    <property type="match status" value="1"/>
</dbReference>
<dbReference type="PANTHER" id="PTHR13832">
    <property type="entry name" value="PROTEIN PHOSPHATASE 2C"/>
    <property type="match status" value="1"/>
</dbReference>
<dbReference type="InterPro" id="IPR015655">
    <property type="entry name" value="PP2C"/>
</dbReference>
<dbReference type="AlphaFoldDB" id="A0A1I3T5A2"/>
<dbReference type="PROSITE" id="PS50006">
    <property type="entry name" value="FHA_DOMAIN"/>
    <property type="match status" value="1"/>
</dbReference>
<evidence type="ECO:0000256" key="1">
    <source>
        <dbReference type="SAM" id="MobiDB-lite"/>
    </source>
</evidence>
<reference evidence="4 5" key="1">
    <citation type="submission" date="2016-10" db="EMBL/GenBank/DDBJ databases">
        <authorList>
            <person name="de Groot N.N."/>
        </authorList>
    </citation>
    <scope>NUCLEOTIDE SEQUENCE [LARGE SCALE GENOMIC DNA]</scope>
    <source>
        <strain evidence="4 5">SP2</strain>
    </source>
</reference>
<feature type="domain" description="FHA" evidence="2">
    <location>
        <begin position="398"/>
        <end position="451"/>
    </location>
</feature>
<dbReference type="OrthoDB" id="198002at2157"/>
<evidence type="ECO:0000313" key="4">
    <source>
        <dbReference type="EMBL" id="SFJ64677.1"/>
    </source>
</evidence>
<gene>
    <name evidence="4" type="ORF">SAMN05443661_15116</name>
</gene>
<dbReference type="Pfam" id="PF00498">
    <property type="entry name" value="FHA"/>
    <property type="match status" value="1"/>
</dbReference>
<evidence type="ECO:0000259" key="3">
    <source>
        <dbReference type="PROSITE" id="PS51746"/>
    </source>
</evidence>